<name>A0A979GMA4_CHIPD</name>
<sequence length="166" mass="18357">MKKSLLLSVICTVIATSCQQPAPSTTTVEVEDSSLIDVPDTVTPETVIDSVAMIKADTVSYSEEQLLGKWLQPVPGVDKATQGFQLKKKGTITSINTYSMVYDKWSVSHDTLLFWSHIEGTRQKDSAVVIDTTLIRALTDTSLVLFPIKAAEGYLEEYKKADKKRK</sequence>
<dbReference type="EMBL" id="CP001699">
    <property type="protein sequence ID" value="ACU58117.1"/>
    <property type="molecule type" value="Genomic_DNA"/>
</dbReference>
<protein>
    <recommendedName>
        <fullName evidence="2">Lipocalin-like domain-containing protein</fullName>
    </recommendedName>
</protein>
<accession>A0A979GMA4</accession>
<evidence type="ECO:0000256" key="1">
    <source>
        <dbReference type="SAM" id="SignalP"/>
    </source>
</evidence>
<dbReference type="InterPro" id="IPR024311">
    <property type="entry name" value="Lipocalin-like"/>
</dbReference>
<proteinExistence type="predicted"/>
<dbReference type="Gene3D" id="2.40.128.280">
    <property type="match status" value="1"/>
</dbReference>
<organism evidence="3 4">
    <name type="scientific">Chitinophaga pinensis (strain ATCC 43595 / DSM 2588 / LMG 13176 / NBRC 15968 / NCIMB 11800 / UQM 2034)</name>
    <dbReference type="NCBI Taxonomy" id="485918"/>
    <lineage>
        <taxon>Bacteria</taxon>
        <taxon>Pseudomonadati</taxon>
        <taxon>Bacteroidota</taxon>
        <taxon>Chitinophagia</taxon>
        <taxon>Chitinophagales</taxon>
        <taxon>Chitinophagaceae</taxon>
        <taxon>Chitinophaga</taxon>
    </lineage>
</organism>
<evidence type="ECO:0000313" key="3">
    <source>
        <dbReference type="EMBL" id="ACU58117.1"/>
    </source>
</evidence>
<dbReference type="RefSeq" id="WP_012788293.1">
    <property type="nucleotide sequence ID" value="NC_013132.1"/>
</dbReference>
<gene>
    <name evidence="3" type="ordered locus">Cpin_0619</name>
</gene>
<reference evidence="4" key="1">
    <citation type="submission" date="2009-08" db="EMBL/GenBank/DDBJ databases">
        <title>The complete genome of Chitinophaga pinensis DSM 2588.</title>
        <authorList>
            <consortium name="US DOE Joint Genome Institute (JGI-PGF)"/>
            <person name="Lucas S."/>
            <person name="Copeland A."/>
            <person name="Lapidus A."/>
            <person name="Glavina del Rio T."/>
            <person name="Dalin E."/>
            <person name="Tice H."/>
            <person name="Bruce D."/>
            <person name="Goodwin L."/>
            <person name="Pitluck S."/>
            <person name="Kyrpides N."/>
            <person name="Mavromatis K."/>
            <person name="Ivanova N."/>
            <person name="Mikhailova N."/>
            <person name="Sims D."/>
            <person name="Meinche L."/>
            <person name="Brettin T."/>
            <person name="Detter J.C."/>
            <person name="Han C."/>
            <person name="Larimer F."/>
            <person name="Land M."/>
            <person name="Hauser L."/>
            <person name="Markowitz V."/>
            <person name="Cheng J.-F."/>
            <person name="Hugenholtz P."/>
            <person name="Woyke T."/>
            <person name="Wu D."/>
            <person name="Spring S."/>
            <person name="Klenk H.-P."/>
            <person name="Eisen J.A."/>
        </authorList>
    </citation>
    <scope>NUCLEOTIDE SEQUENCE [LARGE SCALE GENOMIC DNA]</scope>
    <source>
        <strain evidence="4">ATCC 43595 / DSM 2588 / LMG 13176 / NBRC 15968 / NCIMB 11800 / UQM 2034</strain>
    </source>
</reference>
<dbReference type="OrthoDB" id="199694at2"/>
<dbReference type="PROSITE" id="PS51257">
    <property type="entry name" value="PROKAR_LIPOPROTEIN"/>
    <property type="match status" value="1"/>
</dbReference>
<dbReference type="AlphaFoldDB" id="A0A979GMA4"/>
<reference evidence="3 4" key="2">
    <citation type="journal article" date="2010" name="Stand. Genomic Sci.">
        <title>Complete genome sequence of Chitinophaga pinensis type strain (UQM 2034).</title>
        <authorList>
            <person name="Glavina Del Rio T."/>
            <person name="Abt B."/>
            <person name="Spring S."/>
            <person name="Lapidus A."/>
            <person name="Nolan M."/>
            <person name="Tice H."/>
            <person name="Copeland A."/>
            <person name="Cheng J.F."/>
            <person name="Chen F."/>
            <person name="Bruce D."/>
            <person name="Goodwin L."/>
            <person name="Pitluck S."/>
            <person name="Ivanova N."/>
            <person name="Mavromatis K."/>
            <person name="Mikhailova N."/>
            <person name="Pati A."/>
            <person name="Chen A."/>
            <person name="Palaniappan K."/>
            <person name="Land M."/>
            <person name="Hauser L."/>
            <person name="Chang Y.J."/>
            <person name="Jeffries C.D."/>
            <person name="Chain P."/>
            <person name="Saunders E."/>
            <person name="Detter J.C."/>
            <person name="Brettin T."/>
            <person name="Rohde M."/>
            <person name="Goker M."/>
            <person name="Bristow J."/>
            <person name="Eisen J.A."/>
            <person name="Markowitz V."/>
            <person name="Hugenholtz P."/>
            <person name="Kyrpides N.C."/>
            <person name="Klenk H.P."/>
            <person name="Lucas S."/>
        </authorList>
    </citation>
    <scope>NUCLEOTIDE SEQUENCE [LARGE SCALE GENOMIC DNA]</scope>
    <source>
        <strain evidence="4">ATCC 43595 / DSM 2588 / LMG 13176 / NBRC 15968 / NCIMB 11800 / UQM 2034</strain>
    </source>
</reference>
<feature type="chain" id="PRO_5037307758" description="Lipocalin-like domain-containing protein" evidence="1">
    <location>
        <begin position="23"/>
        <end position="166"/>
    </location>
</feature>
<dbReference type="Proteomes" id="UP000002215">
    <property type="component" value="Chromosome"/>
</dbReference>
<dbReference type="KEGG" id="cpi:Cpin_0619"/>
<feature type="domain" description="Lipocalin-like" evidence="2">
    <location>
        <begin position="63"/>
        <end position="160"/>
    </location>
</feature>
<dbReference type="Pfam" id="PF12702">
    <property type="entry name" value="Lipocalin_3"/>
    <property type="match status" value="1"/>
</dbReference>
<evidence type="ECO:0000259" key="2">
    <source>
        <dbReference type="Pfam" id="PF12702"/>
    </source>
</evidence>
<feature type="signal peptide" evidence="1">
    <location>
        <begin position="1"/>
        <end position="22"/>
    </location>
</feature>
<keyword evidence="1" id="KW-0732">Signal</keyword>
<evidence type="ECO:0000313" key="4">
    <source>
        <dbReference type="Proteomes" id="UP000002215"/>
    </source>
</evidence>